<sequence>MFMIVPGLNNGTDIMTTTQTIITTLLGAFFVFASSVKLLGWHKLIFTTQLAFFVKYGLNRQWMFMVGAIELTAAVLIISPLLITVPIAASLSLVGAAGLAAVSFGAIACHLWFDSWRDGIPAMVTLVLSGYLLLVM</sequence>
<evidence type="ECO:0000256" key="5">
    <source>
        <dbReference type="SAM" id="Phobius"/>
    </source>
</evidence>
<feature type="transmembrane region" description="Helical" evidence="5">
    <location>
        <begin position="90"/>
        <end position="113"/>
    </location>
</feature>
<dbReference type="PATRIC" id="fig|658445.3.peg.1520"/>
<evidence type="ECO:0000256" key="2">
    <source>
        <dbReference type="ARBA" id="ARBA00022692"/>
    </source>
</evidence>
<accession>A0A0C5W4P6</accession>
<keyword evidence="3 5" id="KW-1133">Transmembrane helix</keyword>
<feature type="transmembrane region" description="Helical" evidence="5">
    <location>
        <begin position="119"/>
        <end position="135"/>
    </location>
</feature>
<dbReference type="KEGG" id="pgb:H744_1c1404"/>
<dbReference type="HOGENOM" id="CLU_2025791_0_0_6"/>
<dbReference type="GO" id="GO:0016020">
    <property type="term" value="C:membrane"/>
    <property type="evidence" value="ECO:0007669"/>
    <property type="project" value="UniProtKB-SubCell"/>
</dbReference>
<dbReference type="STRING" id="658445.H744_1c1404"/>
<name>A0A0C5W4P6_9GAMM</name>
<gene>
    <name evidence="6" type="ORF">H744_1c1404</name>
</gene>
<protein>
    <recommendedName>
        <fullName evidence="8">DoxX family protein</fullName>
    </recommendedName>
</protein>
<keyword evidence="4 5" id="KW-0472">Membrane</keyword>
<dbReference type="EMBL" id="CP005973">
    <property type="protein sequence ID" value="AJR06426.1"/>
    <property type="molecule type" value="Genomic_DNA"/>
</dbReference>
<evidence type="ECO:0008006" key="8">
    <source>
        <dbReference type="Google" id="ProtNLM"/>
    </source>
</evidence>
<evidence type="ECO:0000256" key="3">
    <source>
        <dbReference type="ARBA" id="ARBA00022989"/>
    </source>
</evidence>
<comment type="subcellular location">
    <subcellularLocation>
        <location evidence="1">Membrane</location>
        <topology evidence="1">Multi-pass membrane protein</topology>
    </subcellularLocation>
</comment>
<evidence type="ECO:0000256" key="1">
    <source>
        <dbReference type="ARBA" id="ARBA00004141"/>
    </source>
</evidence>
<feature type="transmembrane region" description="Helical" evidence="5">
    <location>
        <begin position="21"/>
        <end position="42"/>
    </location>
</feature>
<dbReference type="InterPro" id="IPR032808">
    <property type="entry name" value="DoxX"/>
</dbReference>
<proteinExistence type="predicted"/>
<dbReference type="Proteomes" id="UP000032303">
    <property type="component" value="Chromosome 1"/>
</dbReference>
<dbReference type="Pfam" id="PF13564">
    <property type="entry name" value="DoxX_2"/>
    <property type="match status" value="1"/>
</dbReference>
<keyword evidence="2 5" id="KW-0812">Transmembrane</keyword>
<reference evidence="6 7" key="1">
    <citation type="submission" date="2013-05" db="EMBL/GenBank/DDBJ databases">
        <title>Complete genome sequence of the lipase-producing bacterium Photobacterium gaetbulicola Gung47.</title>
        <authorList>
            <person name="Kim Y.-O."/>
        </authorList>
    </citation>
    <scope>NUCLEOTIDE SEQUENCE [LARGE SCALE GENOMIC DNA]</scope>
    <source>
        <strain evidence="6 7">Gung47</strain>
    </source>
</reference>
<dbReference type="AlphaFoldDB" id="A0A0C5W4P6"/>
<organism evidence="6 7">
    <name type="scientific">Photobacterium gaetbulicola Gung47</name>
    <dbReference type="NCBI Taxonomy" id="658445"/>
    <lineage>
        <taxon>Bacteria</taxon>
        <taxon>Pseudomonadati</taxon>
        <taxon>Pseudomonadota</taxon>
        <taxon>Gammaproteobacteria</taxon>
        <taxon>Vibrionales</taxon>
        <taxon>Vibrionaceae</taxon>
        <taxon>Photobacterium</taxon>
    </lineage>
</organism>
<feature type="transmembrane region" description="Helical" evidence="5">
    <location>
        <begin position="62"/>
        <end position="83"/>
    </location>
</feature>
<evidence type="ECO:0000256" key="4">
    <source>
        <dbReference type="ARBA" id="ARBA00023136"/>
    </source>
</evidence>
<evidence type="ECO:0000313" key="7">
    <source>
        <dbReference type="Proteomes" id="UP000032303"/>
    </source>
</evidence>
<keyword evidence="7" id="KW-1185">Reference proteome</keyword>
<evidence type="ECO:0000313" key="6">
    <source>
        <dbReference type="EMBL" id="AJR06426.1"/>
    </source>
</evidence>